<evidence type="ECO:0000259" key="1">
    <source>
        <dbReference type="Pfam" id="PF01261"/>
    </source>
</evidence>
<protein>
    <recommendedName>
        <fullName evidence="1">Xylose isomerase-like TIM barrel domain-containing protein</fullName>
    </recommendedName>
</protein>
<dbReference type="AlphaFoldDB" id="A0A133VKB8"/>
<organism evidence="2 3">
    <name type="scientific">candidate division MSBL1 archaeon SCGC-AAA382K21</name>
    <dbReference type="NCBI Taxonomy" id="1698283"/>
    <lineage>
        <taxon>Archaea</taxon>
        <taxon>Methanobacteriati</taxon>
        <taxon>Methanobacteriota</taxon>
        <taxon>candidate division MSBL1</taxon>
    </lineage>
</organism>
<dbReference type="Proteomes" id="UP000070504">
    <property type="component" value="Unassembled WGS sequence"/>
</dbReference>
<dbReference type="EMBL" id="LHYH01000020">
    <property type="protein sequence ID" value="KXB06892.1"/>
    <property type="molecule type" value="Genomic_DNA"/>
</dbReference>
<evidence type="ECO:0000313" key="3">
    <source>
        <dbReference type="Proteomes" id="UP000070504"/>
    </source>
</evidence>
<dbReference type="InterPro" id="IPR013022">
    <property type="entry name" value="Xyl_isomerase-like_TIM-brl"/>
</dbReference>
<dbReference type="Pfam" id="PF01261">
    <property type="entry name" value="AP_endonuc_2"/>
    <property type="match status" value="1"/>
</dbReference>
<reference evidence="2 3" key="1">
    <citation type="journal article" date="2016" name="Sci. Rep.">
        <title>Metabolic traits of an uncultured archaeal lineage -MSBL1- from brine pools of the Red Sea.</title>
        <authorList>
            <person name="Mwirichia R."/>
            <person name="Alam I."/>
            <person name="Rashid M."/>
            <person name="Vinu M."/>
            <person name="Ba-Alawi W."/>
            <person name="Anthony Kamau A."/>
            <person name="Kamanda Ngugi D."/>
            <person name="Goker M."/>
            <person name="Klenk H.P."/>
            <person name="Bajic V."/>
            <person name="Stingl U."/>
        </authorList>
    </citation>
    <scope>NUCLEOTIDE SEQUENCE [LARGE SCALE GENOMIC DNA]</scope>
    <source>
        <strain evidence="2">SCGC-AAA382K21</strain>
    </source>
</reference>
<feature type="domain" description="Xylose isomerase-like TIM barrel" evidence="1">
    <location>
        <begin position="50"/>
        <end position="269"/>
    </location>
</feature>
<keyword evidence="3" id="KW-1185">Reference proteome</keyword>
<name>A0A133VKB8_9EURY</name>
<gene>
    <name evidence="2" type="ORF">AKJ54_00985</name>
</gene>
<sequence>MRIGRDFTNCLLSDYLTEKDRNALLEGDMDLSTVNALAGEDLKRDVIGQIRAIKELGMNHLELDADPPNPYLDMSESRKEEIKKFAEEKDVTLSLHLPYTYIGASLCCFQEADRTAAVNHAKECIQFASDVGATQLVTHPGSLPPYHGKGEYLEMAKKSLIQSLLELGEFSIAEGINLHLENNVAFDNFLVEADDCMEVVRRVREKGAEIYFNFDIGHWFTRADAGESIPENPVKILERIPADFMKELHLNDYVPKEKIFHPPLHLQWGPLKKKYLSEYSRIIKRKDVEVLVLETAFKSVDHFRERDSLLEKETQYVRDIFGV</sequence>
<dbReference type="Gene3D" id="3.20.20.150">
    <property type="entry name" value="Divalent-metal-dependent TIM barrel enzymes"/>
    <property type="match status" value="1"/>
</dbReference>
<evidence type="ECO:0000313" key="2">
    <source>
        <dbReference type="EMBL" id="KXB06892.1"/>
    </source>
</evidence>
<dbReference type="InterPro" id="IPR050312">
    <property type="entry name" value="IolE/XylAMocC-like"/>
</dbReference>
<proteinExistence type="predicted"/>
<accession>A0A133VKB8</accession>
<dbReference type="InterPro" id="IPR036237">
    <property type="entry name" value="Xyl_isomerase-like_sf"/>
</dbReference>
<dbReference type="PANTHER" id="PTHR12110">
    <property type="entry name" value="HYDROXYPYRUVATE ISOMERASE"/>
    <property type="match status" value="1"/>
</dbReference>
<comment type="caution">
    <text evidence="2">The sequence shown here is derived from an EMBL/GenBank/DDBJ whole genome shotgun (WGS) entry which is preliminary data.</text>
</comment>
<dbReference type="SUPFAM" id="SSF51658">
    <property type="entry name" value="Xylose isomerase-like"/>
    <property type="match status" value="1"/>
</dbReference>